<dbReference type="GO" id="GO:0043609">
    <property type="term" value="P:regulation of carbon utilization"/>
    <property type="evidence" value="ECO:0007669"/>
    <property type="project" value="UniProtKB-ARBA"/>
</dbReference>
<evidence type="ECO:0000256" key="14">
    <source>
        <dbReference type="PROSITE-ProRule" id="PRU00042"/>
    </source>
</evidence>
<evidence type="ECO:0000256" key="6">
    <source>
        <dbReference type="ARBA" id="ARBA00022833"/>
    </source>
</evidence>
<feature type="region of interest" description="Disordered" evidence="15">
    <location>
        <begin position="100"/>
        <end position="145"/>
    </location>
</feature>
<dbReference type="InterPro" id="IPR013087">
    <property type="entry name" value="Znf_C2H2_type"/>
</dbReference>
<dbReference type="PANTHER" id="PTHR47428:SF1">
    <property type="entry name" value="REGULATORY PROTEIN MIG1-RELATED"/>
    <property type="match status" value="1"/>
</dbReference>
<keyword evidence="4" id="KW-0677">Repeat</keyword>
<accession>A0AAN6X3J6</accession>
<comment type="similarity">
    <text evidence="11">Belongs to the creA/MIG C2H2-type zinc-finger protein family.</text>
</comment>
<reference evidence="17" key="1">
    <citation type="journal article" date="2023" name="Mol. Phylogenet. Evol.">
        <title>Genome-scale phylogeny and comparative genomics of the fungal order Sordariales.</title>
        <authorList>
            <person name="Hensen N."/>
            <person name="Bonometti L."/>
            <person name="Westerberg I."/>
            <person name="Brannstrom I.O."/>
            <person name="Guillou S."/>
            <person name="Cros-Aarteil S."/>
            <person name="Calhoun S."/>
            <person name="Haridas S."/>
            <person name="Kuo A."/>
            <person name="Mondo S."/>
            <person name="Pangilinan J."/>
            <person name="Riley R."/>
            <person name="LaButti K."/>
            <person name="Andreopoulos B."/>
            <person name="Lipzen A."/>
            <person name="Chen C."/>
            <person name="Yan M."/>
            <person name="Daum C."/>
            <person name="Ng V."/>
            <person name="Clum A."/>
            <person name="Steindorff A."/>
            <person name="Ohm R.A."/>
            <person name="Martin F."/>
            <person name="Silar P."/>
            <person name="Natvig D.O."/>
            <person name="Lalanne C."/>
            <person name="Gautier V."/>
            <person name="Ament-Velasquez S.L."/>
            <person name="Kruys A."/>
            <person name="Hutchinson M.I."/>
            <person name="Powell A.J."/>
            <person name="Barry K."/>
            <person name="Miller A.N."/>
            <person name="Grigoriev I.V."/>
            <person name="Debuchy R."/>
            <person name="Gladieux P."/>
            <person name="Hiltunen Thoren M."/>
            <person name="Johannesson H."/>
        </authorList>
    </citation>
    <scope>NUCLEOTIDE SEQUENCE</scope>
    <source>
        <strain evidence="17">PSN309</strain>
    </source>
</reference>
<keyword evidence="2" id="KW-0678">Repressor</keyword>
<dbReference type="GO" id="GO:0000433">
    <property type="term" value="P:carbon catabolite repression of transcription from RNA polymerase II promoter by glucose"/>
    <property type="evidence" value="ECO:0007669"/>
    <property type="project" value="TreeGrafter"/>
</dbReference>
<comment type="caution">
    <text evidence="17">The sequence shown here is derived from an EMBL/GenBank/DDBJ whole genome shotgun (WGS) entry which is preliminary data.</text>
</comment>
<organism evidence="17 18">
    <name type="scientific">Podospora australis</name>
    <dbReference type="NCBI Taxonomy" id="1536484"/>
    <lineage>
        <taxon>Eukaryota</taxon>
        <taxon>Fungi</taxon>
        <taxon>Dikarya</taxon>
        <taxon>Ascomycota</taxon>
        <taxon>Pezizomycotina</taxon>
        <taxon>Sordariomycetes</taxon>
        <taxon>Sordariomycetidae</taxon>
        <taxon>Sordariales</taxon>
        <taxon>Podosporaceae</taxon>
        <taxon>Podospora</taxon>
    </lineage>
</organism>
<evidence type="ECO:0000256" key="11">
    <source>
        <dbReference type="ARBA" id="ARBA00038023"/>
    </source>
</evidence>
<feature type="domain" description="C2H2-type" evidence="16">
    <location>
        <begin position="108"/>
        <end position="137"/>
    </location>
</feature>
<evidence type="ECO:0000256" key="15">
    <source>
        <dbReference type="SAM" id="MobiDB-lite"/>
    </source>
</evidence>
<dbReference type="GO" id="GO:0008270">
    <property type="term" value="F:zinc ion binding"/>
    <property type="evidence" value="ECO:0007669"/>
    <property type="project" value="UniProtKB-KW"/>
</dbReference>
<dbReference type="InterPro" id="IPR051007">
    <property type="entry name" value="creA/MIG_C2H2-ZnF"/>
</dbReference>
<dbReference type="GO" id="GO:0000978">
    <property type="term" value="F:RNA polymerase II cis-regulatory region sequence-specific DNA binding"/>
    <property type="evidence" value="ECO:0007669"/>
    <property type="project" value="TreeGrafter"/>
</dbReference>
<keyword evidence="10" id="KW-0539">Nucleus</keyword>
<proteinExistence type="inferred from homology"/>
<evidence type="ECO:0000313" key="18">
    <source>
        <dbReference type="Proteomes" id="UP001302126"/>
    </source>
</evidence>
<evidence type="ECO:0000256" key="4">
    <source>
        <dbReference type="ARBA" id="ARBA00022737"/>
    </source>
</evidence>
<evidence type="ECO:0000256" key="5">
    <source>
        <dbReference type="ARBA" id="ARBA00022771"/>
    </source>
</evidence>
<feature type="region of interest" description="Disordered" evidence="15">
    <location>
        <begin position="410"/>
        <end position="430"/>
    </location>
</feature>
<evidence type="ECO:0000256" key="13">
    <source>
        <dbReference type="ARBA" id="ARBA00077756"/>
    </source>
</evidence>
<evidence type="ECO:0000256" key="12">
    <source>
        <dbReference type="ARBA" id="ARBA00054824"/>
    </source>
</evidence>
<evidence type="ECO:0000256" key="9">
    <source>
        <dbReference type="ARBA" id="ARBA00023163"/>
    </source>
</evidence>
<dbReference type="AlphaFoldDB" id="A0AAN6X3J6"/>
<protein>
    <recommendedName>
        <fullName evidence="13">Carbon catabolite repressor</fullName>
    </recommendedName>
</protein>
<keyword evidence="8 17" id="KW-0238">DNA-binding</keyword>
<dbReference type="Proteomes" id="UP001302126">
    <property type="component" value="Unassembled WGS sequence"/>
</dbReference>
<evidence type="ECO:0000256" key="8">
    <source>
        <dbReference type="ARBA" id="ARBA00023125"/>
    </source>
</evidence>
<dbReference type="PROSITE" id="PS50157">
    <property type="entry name" value="ZINC_FINGER_C2H2_2"/>
    <property type="match status" value="2"/>
</dbReference>
<comment type="function">
    <text evidence="12">Involved in carbon catabolite repression. Represses the transcription of a number of genes by binding to a GC-rich region in their promoter.</text>
</comment>
<dbReference type="FunFam" id="3.30.160.60:FF:000152">
    <property type="entry name" value="DNA-binding protein creA"/>
    <property type="match status" value="1"/>
</dbReference>
<evidence type="ECO:0000256" key="2">
    <source>
        <dbReference type="ARBA" id="ARBA00022491"/>
    </source>
</evidence>
<dbReference type="PROSITE" id="PS00028">
    <property type="entry name" value="ZINC_FINGER_C2H2_1"/>
    <property type="match status" value="2"/>
</dbReference>
<evidence type="ECO:0000259" key="16">
    <source>
        <dbReference type="PROSITE" id="PS50157"/>
    </source>
</evidence>
<dbReference type="GO" id="GO:0005634">
    <property type="term" value="C:nucleus"/>
    <property type="evidence" value="ECO:0007669"/>
    <property type="project" value="UniProtKB-SubCell"/>
</dbReference>
<evidence type="ECO:0000256" key="3">
    <source>
        <dbReference type="ARBA" id="ARBA00022723"/>
    </source>
</evidence>
<keyword evidence="9" id="KW-0804">Transcription</keyword>
<feature type="compositionally biased region" description="Low complexity" evidence="15">
    <location>
        <begin position="287"/>
        <end position="301"/>
    </location>
</feature>
<comment type="subcellular location">
    <subcellularLocation>
        <location evidence="1">Nucleus</location>
    </subcellularLocation>
</comment>
<keyword evidence="5 14" id="KW-0863">Zinc-finger</keyword>
<feature type="compositionally biased region" description="Basic and acidic residues" evidence="15">
    <location>
        <begin position="267"/>
        <end position="277"/>
    </location>
</feature>
<sequence length="430" mass="46977">MQRARSAVDFQSLLNPEISGTELDNHLRDTLSPRVQGTPAQSPSGSSDGEMAVAALLRPNGPVPEGHQPAEGNGELPRPYKCTMCEKAFHRLEHQTRHIRTHTGEKPHACGHPGCSKRFSRSDELTRHSRIHNNPNSRRGNKTHTQHAGMIHRLQPDMMAPPQPKAIRSAPPTALSSPNVSPPHYASYTSYAAQSSVLSPYHRSALGSQSGPDMQILARAAGQVERDNLSQHLHSHARHYYNGGAPMRTHHLPGPGLQAYHISRGSHGQDDHDDHYHSYRMAKRSRPNSPNSTAPSSPTFSHNSLSPTPDHTPLATPAHSPRLRPLGVDLQLPPFRNLNLSGHQTPALAPLEPQPEGQQFSLTPPILTPSRSSVSIGNIINQPDGAQRKLPVPRVKVHDLLCHNDGYSSGRSSTANSIVGGDLTDRMDRF</sequence>
<keyword evidence="3" id="KW-0479">Metal-binding</keyword>
<dbReference type="EMBL" id="MU864353">
    <property type="protein sequence ID" value="KAK4192718.1"/>
    <property type="molecule type" value="Genomic_DNA"/>
</dbReference>
<gene>
    <name evidence="17" type="ORF">QBC35DRAFT_200416</name>
</gene>
<dbReference type="PANTHER" id="PTHR47428">
    <property type="entry name" value="REGULATORY PROTEIN MIG1-RELATED"/>
    <property type="match status" value="1"/>
</dbReference>
<evidence type="ECO:0000256" key="1">
    <source>
        <dbReference type="ARBA" id="ARBA00004123"/>
    </source>
</evidence>
<dbReference type="Gene3D" id="3.30.160.60">
    <property type="entry name" value="Classic Zinc Finger"/>
    <property type="match status" value="2"/>
</dbReference>
<keyword evidence="18" id="KW-1185">Reference proteome</keyword>
<keyword evidence="6" id="KW-0862">Zinc</keyword>
<dbReference type="InterPro" id="IPR036236">
    <property type="entry name" value="Znf_C2H2_sf"/>
</dbReference>
<feature type="region of interest" description="Disordered" evidence="15">
    <location>
        <begin position="248"/>
        <end position="329"/>
    </location>
</feature>
<reference evidence="17" key="2">
    <citation type="submission" date="2023-05" db="EMBL/GenBank/DDBJ databases">
        <authorList>
            <consortium name="Lawrence Berkeley National Laboratory"/>
            <person name="Steindorff A."/>
            <person name="Hensen N."/>
            <person name="Bonometti L."/>
            <person name="Westerberg I."/>
            <person name="Brannstrom I.O."/>
            <person name="Guillou S."/>
            <person name="Cros-Aarteil S."/>
            <person name="Calhoun S."/>
            <person name="Haridas S."/>
            <person name="Kuo A."/>
            <person name="Mondo S."/>
            <person name="Pangilinan J."/>
            <person name="Riley R."/>
            <person name="Labutti K."/>
            <person name="Andreopoulos B."/>
            <person name="Lipzen A."/>
            <person name="Chen C."/>
            <person name="Yanf M."/>
            <person name="Daum C."/>
            <person name="Ng V."/>
            <person name="Clum A."/>
            <person name="Ohm R."/>
            <person name="Martin F."/>
            <person name="Silar P."/>
            <person name="Natvig D."/>
            <person name="Lalanne C."/>
            <person name="Gautier V."/>
            <person name="Ament-Velasquez S.L."/>
            <person name="Kruys A."/>
            <person name="Hutchinson M.I."/>
            <person name="Powell A.J."/>
            <person name="Barry K."/>
            <person name="Miller A.N."/>
            <person name="Grigoriev I.V."/>
            <person name="Debuchy R."/>
            <person name="Gladieux P."/>
            <person name="Thoren M.H."/>
            <person name="Johannesson H."/>
        </authorList>
    </citation>
    <scope>NUCLEOTIDE SEQUENCE</scope>
    <source>
        <strain evidence="17">PSN309</strain>
    </source>
</reference>
<dbReference type="GO" id="GO:0005737">
    <property type="term" value="C:cytoplasm"/>
    <property type="evidence" value="ECO:0007669"/>
    <property type="project" value="TreeGrafter"/>
</dbReference>
<evidence type="ECO:0000256" key="7">
    <source>
        <dbReference type="ARBA" id="ARBA00023015"/>
    </source>
</evidence>
<evidence type="ECO:0000256" key="10">
    <source>
        <dbReference type="ARBA" id="ARBA00023242"/>
    </source>
</evidence>
<dbReference type="FunFam" id="3.30.160.60:FF:000089">
    <property type="entry name" value="DNA-binding protein creA"/>
    <property type="match status" value="1"/>
</dbReference>
<feature type="domain" description="C2H2-type" evidence="16">
    <location>
        <begin position="80"/>
        <end position="107"/>
    </location>
</feature>
<feature type="region of interest" description="Disordered" evidence="15">
    <location>
        <begin position="159"/>
        <end position="180"/>
    </location>
</feature>
<name>A0AAN6X3J6_9PEZI</name>
<dbReference type="SUPFAM" id="SSF57667">
    <property type="entry name" value="beta-beta-alpha zinc fingers"/>
    <property type="match status" value="1"/>
</dbReference>
<evidence type="ECO:0000313" key="17">
    <source>
        <dbReference type="EMBL" id="KAK4192718.1"/>
    </source>
</evidence>
<dbReference type="SMART" id="SM00355">
    <property type="entry name" value="ZnF_C2H2"/>
    <property type="match status" value="2"/>
</dbReference>
<keyword evidence="7" id="KW-0805">Transcription regulation</keyword>